<sequence length="70" mass="8366">MVFLFFTYFNVYHLIKYGLPTIINFLIVVFFLSVSGAILFISWEYTSQINWQQIISIAPFDYQTTLQRPF</sequence>
<name>A0A1G1YZK3_9BACT</name>
<accession>A0A1G1YZK3</accession>
<keyword evidence="1" id="KW-0472">Membrane</keyword>
<evidence type="ECO:0000313" key="2">
    <source>
        <dbReference type="EMBL" id="OGY57821.1"/>
    </source>
</evidence>
<feature type="transmembrane region" description="Helical" evidence="1">
    <location>
        <begin position="22"/>
        <end position="43"/>
    </location>
</feature>
<proteinExistence type="predicted"/>
<dbReference type="Proteomes" id="UP000177408">
    <property type="component" value="Unassembled WGS sequence"/>
</dbReference>
<protein>
    <submittedName>
        <fullName evidence="2">Uncharacterized protein</fullName>
    </submittedName>
</protein>
<evidence type="ECO:0000313" key="3">
    <source>
        <dbReference type="Proteomes" id="UP000177408"/>
    </source>
</evidence>
<evidence type="ECO:0000256" key="1">
    <source>
        <dbReference type="SAM" id="Phobius"/>
    </source>
</evidence>
<gene>
    <name evidence="2" type="ORF">A3H67_03345</name>
</gene>
<comment type="caution">
    <text evidence="2">The sequence shown here is derived from an EMBL/GenBank/DDBJ whole genome shotgun (WGS) entry which is preliminary data.</text>
</comment>
<dbReference type="AlphaFoldDB" id="A0A1G1YZK3"/>
<keyword evidence="1" id="KW-1133">Transmembrane helix</keyword>
<dbReference type="EMBL" id="MHIR01000014">
    <property type="protein sequence ID" value="OGY57821.1"/>
    <property type="molecule type" value="Genomic_DNA"/>
</dbReference>
<keyword evidence="1" id="KW-0812">Transmembrane</keyword>
<reference evidence="2 3" key="1">
    <citation type="journal article" date="2016" name="Nat. Commun.">
        <title>Thousands of microbial genomes shed light on interconnected biogeochemical processes in an aquifer system.</title>
        <authorList>
            <person name="Anantharaman K."/>
            <person name="Brown C.T."/>
            <person name="Hug L.A."/>
            <person name="Sharon I."/>
            <person name="Castelle C.J."/>
            <person name="Probst A.J."/>
            <person name="Thomas B.C."/>
            <person name="Singh A."/>
            <person name="Wilkins M.J."/>
            <person name="Karaoz U."/>
            <person name="Brodie E.L."/>
            <person name="Williams K.H."/>
            <person name="Hubbard S.S."/>
            <person name="Banfield J.F."/>
        </authorList>
    </citation>
    <scope>NUCLEOTIDE SEQUENCE [LARGE SCALE GENOMIC DNA]</scope>
</reference>
<organism evidence="2 3">
    <name type="scientific">Candidatus Buchananbacteria bacterium RIFCSPLOWO2_02_FULL_46_11b</name>
    <dbReference type="NCBI Taxonomy" id="1797548"/>
    <lineage>
        <taxon>Bacteria</taxon>
        <taxon>Candidatus Buchananiibacteriota</taxon>
    </lineage>
</organism>